<evidence type="ECO:0000313" key="2">
    <source>
        <dbReference type="Proteomes" id="UP000433788"/>
    </source>
</evidence>
<gene>
    <name evidence="1" type="ORF">GH984_02790</name>
</gene>
<organism evidence="1 2">
    <name type="scientific">Spiribacter salilacus</name>
    <dbReference type="NCBI Taxonomy" id="2664894"/>
    <lineage>
        <taxon>Bacteria</taxon>
        <taxon>Pseudomonadati</taxon>
        <taxon>Pseudomonadota</taxon>
        <taxon>Gammaproteobacteria</taxon>
        <taxon>Chromatiales</taxon>
        <taxon>Ectothiorhodospiraceae</taxon>
        <taxon>Spiribacter</taxon>
    </lineage>
</organism>
<comment type="caution">
    <text evidence="1">The sequence shown here is derived from an EMBL/GenBank/DDBJ whole genome shotgun (WGS) entry which is preliminary data.</text>
</comment>
<sequence>MYEQLLDGRPYRLLNVIDDSNYEGLIMDADFSPPADRLIGSREQLIEWRAKPQQNAYFEGYNRTVRYDWLWTYSNERPNFLIGGITPKQKVAMAA</sequence>
<proteinExistence type="predicted"/>
<name>A0A6N7QM92_9GAMM</name>
<protein>
    <recommendedName>
        <fullName evidence="3">Transposase</fullName>
    </recommendedName>
</protein>
<dbReference type="AlphaFoldDB" id="A0A6N7QM92"/>
<accession>A0A6N7QM92</accession>
<reference evidence="1 2" key="1">
    <citation type="submission" date="2019-11" db="EMBL/GenBank/DDBJ databases">
        <authorList>
            <person name="Zhang X.Y."/>
        </authorList>
    </citation>
    <scope>NUCLEOTIDE SEQUENCE [LARGE SCALE GENOMIC DNA]</scope>
    <source>
        <strain evidence="1 2">C176</strain>
    </source>
</reference>
<dbReference type="EMBL" id="WJPP01000001">
    <property type="protein sequence ID" value="MRH77625.1"/>
    <property type="molecule type" value="Genomic_DNA"/>
</dbReference>
<dbReference type="Proteomes" id="UP000433788">
    <property type="component" value="Unassembled WGS sequence"/>
</dbReference>
<keyword evidence="2" id="KW-1185">Reference proteome</keyword>
<evidence type="ECO:0008006" key="3">
    <source>
        <dbReference type="Google" id="ProtNLM"/>
    </source>
</evidence>
<evidence type="ECO:0000313" key="1">
    <source>
        <dbReference type="EMBL" id="MRH77625.1"/>
    </source>
</evidence>